<comment type="caution">
    <text evidence="2">The sequence shown here is derived from an EMBL/GenBank/DDBJ whole genome shotgun (WGS) entry which is preliminary data.</text>
</comment>
<sequence>MVVRENGEIETDESDSIVSPEDCSDDEEVAVQGDLLVARRALNIQSKEGDDAQRENIFHTRCYVQGKVCSVIIDGGSCTNVATPIDTNISVGTLPSDVTSLLQEFGDLFVEDVLNGLPPIRGIEHQIDFMPGASIPNKPAYRTSPEETKELQRQVEV</sequence>
<reference evidence="2 3" key="1">
    <citation type="journal article" date="2017" name="Nat. Commun.">
        <title>Genome assembly with in vitro proximity ligation data and whole-genome triplication in lettuce.</title>
        <authorList>
            <person name="Reyes-Chin-Wo S."/>
            <person name="Wang Z."/>
            <person name="Yang X."/>
            <person name="Kozik A."/>
            <person name="Arikit S."/>
            <person name="Song C."/>
            <person name="Xia L."/>
            <person name="Froenicke L."/>
            <person name="Lavelle D.O."/>
            <person name="Truco M.J."/>
            <person name="Xia R."/>
            <person name="Zhu S."/>
            <person name="Xu C."/>
            <person name="Xu H."/>
            <person name="Xu X."/>
            <person name="Cox K."/>
            <person name="Korf I."/>
            <person name="Meyers B.C."/>
            <person name="Michelmore R.W."/>
        </authorList>
    </citation>
    <scope>NUCLEOTIDE SEQUENCE [LARGE SCALE GENOMIC DNA]</scope>
    <source>
        <strain evidence="3">cv. Salinas</strain>
        <tissue evidence="2">Seedlings</tissue>
    </source>
</reference>
<dbReference type="PANTHER" id="PTHR35046:SF21">
    <property type="entry name" value="RETROTRANSPOSON GAG DOMAIN-CONTAINING PROTEIN-RELATED"/>
    <property type="match status" value="1"/>
</dbReference>
<dbReference type="SUPFAM" id="SSF56672">
    <property type="entry name" value="DNA/RNA polymerases"/>
    <property type="match status" value="1"/>
</dbReference>
<dbReference type="EMBL" id="NBSK02000002">
    <property type="protein sequence ID" value="KAJ0219875.1"/>
    <property type="molecule type" value="Genomic_DNA"/>
</dbReference>
<dbReference type="AlphaFoldDB" id="A0A9R1W7J2"/>
<evidence type="ECO:0000313" key="3">
    <source>
        <dbReference type="Proteomes" id="UP000235145"/>
    </source>
</evidence>
<name>A0A9R1W7J2_LACSA</name>
<evidence type="ECO:0000256" key="1">
    <source>
        <dbReference type="SAM" id="MobiDB-lite"/>
    </source>
</evidence>
<dbReference type="PANTHER" id="PTHR35046">
    <property type="entry name" value="ZINC KNUCKLE (CCHC-TYPE) FAMILY PROTEIN"/>
    <property type="match status" value="1"/>
</dbReference>
<accession>A0A9R1W7J2</accession>
<feature type="compositionally biased region" description="Basic and acidic residues" evidence="1">
    <location>
        <begin position="144"/>
        <end position="157"/>
    </location>
</feature>
<keyword evidence="3" id="KW-1185">Reference proteome</keyword>
<dbReference type="Proteomes" id="UP000235145">
    <property type="component" value="Unassembled WGS sequence"/>
</dbReference>
<feature type="region of interest" description="Disordered" evidence="1">
    <location>
        <begin position="134"/>
        <end position="157"/>
    </location>
</feature>
<feature type="region of interest" description="Disordered" evidence="1">
    <location>
        <begin position="1"/>
        <end position="24"/>
    </location>
</feature>
<gene>
    <name evidence="2" type="ORF">LSAT_V11C200063060</name>
</gene>
<proteinExistence type="predicted"/>
<dbReference type="InterPro" id="IPR043502">
    <property type="entry name" value="DNA/RNA_pol_sf"/>
</dbReference>
<evidence type="ECO:0000313" key="2">
    <source>
        <dbReference type="EMBL" id="KAJ0219875.1"/>
    </source>
</evidence>
<protein>
    <submittedName>
        <fullName evidence="2">Uncharacterized protein</fullName>
    </submittedName>
</protein>
<organism evidence="2 3">
    <name type="scientific">Lactuca sativa</name>
    <name type="common">Garden lettuce</name>
    <dbReference type="NCBI Taxonomy" id="4236"/>
    <lineage>
        <taxon>Eukaryota</taxon>
        <taxon>Viridiplantae</taxon>
        <taxon>Streptophyta</taxon>
        <taxon>Embryophyta</taxon>
        <taxon>Tracheophyta</taxon>
        <taxon>Spermatophyta</taxon>
        <taxon>Magnoliopsida</taxon>
        <taxon>eudicotyledons</taxon>
        <taxon>Gunneridae</taxon>
        <taxon>Pentapetalae</taxon>
        <taxon>asterids</taxon>
        <taxon>campanulids</taxon>
        <taxon>Asterales</taxon>
        <taxon>Asteraceae</taxon>
        <taxon>Cichorioideae</taxon>
        <taxon>Cichorieae</taxon>
        <taxon>Lactucinae</taxon>
        <taxon>Lactuca</taxon>
    </lineage>
</organism>